<dbReference type="GO" id="GO:0008757">
    <property type="term" value="F:S-adenosylmethionine-dependent methyltransferase activity"/>
    <property type="evidence" value="ECO:0007669"/>
    <property type="project" value="InterPro"/>
</dbReference>
<dbReference type="InterPro" id="IPR029063">
    <property type="entry name" value="SAM-dependent_MTases_sf"/>
</dbReference>
<name>A0AAW9HLS7_9ACTO</name>
<sequence length="297" mass="31304">MDDNAPLPQSDRPTATAAGHWVLARAGKRVLRPGGLHLTKAMLEYAQLASADVVEFAPGLGRTAELIISEPIHSYTGVDQDKNAVTRVKGIVEKVGGVVVNSTAQKSGLPDAGADVVVGEAMLTMQGANSKAAIVGEAFRLLRPGGRYAIHELSLTPDSIDPAIADTLRKGLAQTIRVNARPLTQAEWRQVLTDAGFEVEWVGDAPMALLSLRRNLADEGLRGVARILRNVLRDKELRARVLAMRALFRKYRHHLAGVAMVARKPVESVGAAGATGAAESTGIASSADAGTSATTAN</sequence>
<dbReference type="SUPFAM" id="SSF53335">
    <property type="entry name" value="S-adenosyl-L-methionine-dependent methyltransferases"/>
    <property type="match status" value="1"/>
</dbReference>
<dbReference type="Proteomes" id="UP001288320">
    <property type="component" value="Unassembled WGS sequence"/>
</dbReference>
<dbReference type="Pfam" id="PF08241">
    <property type="entry name" value="Methyltransf_11"/>
    <property type="match status" value="1"/>
</dbReference>
<reference evidence="2 4" key="1">
    <citation type="submission" date="2023-10" db="EMBL/GenBank/DDBJ databases">
        <title>Whole Genome based description of the genera Actinobaculum and Actinotignum reveals a complex phylogenetic relationship within the species included in the genus Actinotignum.</title>
        <authorList>
            <person name="Jensen C.S."/>
            <person name="Dargis R."/>
            <person name="Kemp M."/>
            <person name="Christensen J.J."/>
        </authorList>
    </citation>
    <scope>NUCLEOTIDE SEQUENCE</scope>
    <source>
        <strain evidence="3 4">SLA_B089</strain>
        <strain evidence="2">SLA_B245</strain>
    </source>
</reference>
<evidence type="ECO:0000313" key="4">
    <source>
        <dbReference type="Proteomes" id="UP001284901"/>
    </source>
</evidence>
<feature type="domain" description="Methyltransferase type 11" evidence="1">
    <location>
        <begin position="55"/>
        <end position="150"/>
    </location>
</feature>
<evidence type="ECO:0000313" key="3">
    <source>
        <dbReference type="EMBL" id="MDY5146638.1"/>
    </source>
</evidence>
<protein>
    <submittedName>
        <fullName evidence="2">Methyltransferase domain-containing protein</fullName>
    </submittedName>
</protein>
<evidence type="ECO:0000313" key="2">
    <source>
        <dbReference type="EMBL" id="MDY5140951.1"/>
    </source>
</evidence>
<dbReference type="InterPro" id="IPR013216">
    <property type="entry name" value="Methyltransf_11"/>
</dbReference>
<keyword evidence="2" id="KW-0489">Methyltransferase</keyword>
<evidence type="ECO:0000259" key="1">
    <source>
        <dbReference type="Pfam" id="PF08241"/>
    </source>
</evidence>
<dbReference type="Gene3D" id="3.40.50.150">
    <property type="entry name" value="Vaccinia Virus protein VP39"/>
    <property type="match status" value="1"/>
</dbReference>
<keyword evidence="4" id="KW-1185">Reference proteome</keyword>
<dbReference type="Proteomes" id="UP001284901">
    <property type="component" value="Unassembled WGS sequence"/>
</dbReference>
<proteinExistence type="predicted"/>
<dbReference type="EMBL" id="JAWNFV010000013">
    <property type="protein sequence ID" value="MDY5140951.1"/>
    <property type="molecule type" value="Genomic_DNA"/>
</dbReference>
<dbReference type="GO" id="GO:0032259">
    <property type="term" value="P:methylation"/>
    <property type="evidence" value="ECO:0007669"/>
    <property type="project" value="UniProtKB-KW"/>
</dbReference>
<dbReference type="AlphaFoldDB" id="A0AAW9HLS7"/>
<dbReference type="CDD" id="cd02440">
    <property type="entry name" value="AdoMet_MTases"/>
    <property type="match status" value="1"/>
</dbReference>
<accession>A0AAW9HLS7</accession>
<comment type="caution">
    <text evidence="2">The sequence shown here is derived from an EMBL/GenBank/DDBJ whole genome shotgun (WGS) entry which is preliminary data.</text>
</comment>
<keyword evidence="2" id="KW-0808">Transferase</keyword>
<evidence type="ECO:0000313" key="5">
    <source>
        <dbReference type="Proteomes" id="UP001288320"/>
    </source>
</evidence>
<gene>
    <name evidence="2" type="ORF">R6G74_06465</name>
    <name evidence="3" type="ORF">R6P33_06365</name>
</gene>
<dbReference type="EMBL" id="JAWNFY010000016">
    <property type="protein sequence ID" value="MDY5146638.1"/>
    <property type="molecule type" value="Genomic_DNA"/>
</dbReference>
<organism evidence="2 5">
    <name type="scientific">Actinotignum timonense</name>
    <dbReference type="NCBI Taxonomy" id="1870995"/>
    <lineage>
        <taxon>Bacteria</taxon>
        <taxon>Bacillati</taxon>
        <taxon>Actinomycetota</taxon>
        <taxon>Actinomycetes</taxon>
        <taxon>Actinomycetales</taxon>
        <taxon>Actinomycetaceae</taxon>
        <taxon>Actinotignum</taxon>
    </lineage>
</organism>